<reference evidence="1" key="1">
    <citation type="submission" date="2015-11" db="EMBL/GenBank/DDBJ databases">
        <title>De novo transcriptome assembly of four potential Pierce s Disease insect vectors from Arizona vineyards.</title>
        <authorList>
            <person name="Tassone E.E."/>
        </authorList>
    </citation>
    <scope>NUCLEOTIDE SEQUENCE</scope>
</reference>
<proteinExistence type="predicted"/>
<dbReference type="PANTHER" id="PTHR33776:SF4">
    <property type="entry name" value="ENDONUCLEASE_EXONUCLEASE_PHOSPHATASE DOMAIN-CONTAINING PROTEIN"/>
    <property type="match status" value="1"/>
</dbReference>
<accession>A0A1B6GYN0</accession>
<dbReference type="SUPFAM" id="SSF56219">
    <property type="entry name" value="DNase I-like"/>
    <property type="match status" value="1"/>
</dbReference>
<evidence type="ECO:0000313" key="1">
    <source>
        <dbReference type="EMBL" id="JAS67524.1"/>
    </source>
</evidence>
<dbReference type="InterPro" id="IPR036691">
    <property type="entry name" value="Endo/exonu/phosph_ase_sf"/>
</dbReference>
<organism evidence="1">
    <name type="scientific">Cuerna arida</name>
    <dbReference type="NCBI Taxonomy" id="1464854"/>
    <lineage>
        <taxon>Eukaryota</taxon>
        <taxon>Metazoa</taxon>
        <taxon>Ecdysozoa</taxon>
        <taxon>Arthropoda</taxon>
        <taxon>Hexapoda</taxon>
        <taxon>Insecta</taxon>
        <taxon>Pterygota</taxon>
        <taxon>Neoptera</taxon>
        <taxon>Paraneoptera</taxon>
        <taxon>Hemiptera</taxon>
        <taxon>Auchenorrhyncha</taxon>
        <taxon>Membracoidea</taxon>
        <taxon>Cicadellidae</taxon>
        <taxon>Cicadellinae</taxon>
        <taxon>Proconiini</taxon>
        <taxon>Cuerna</taxon>
    </lineage>
</organism>
<sequence length="250" mass="28442">VSVYRTPDSSVEIFTDRMSQLLDYINNSPKFSKYKIVIAGDLNIDPRGSASSVVGFLNTLKCYDCFCLNLAPTRFEACLDNFISNLHPSSYTCKTVQPHISDHLGLLLHVDLSSVSTRTSSLPLEKCQQTASCSYRVLNNISISSFKSRLANVDWSEAIITDGLDVAFDSFMQILSRHFNDCCPLKLKAVNNTKSNAKQHKVKNWYTPFLNKIRLILDISYEKCKSNPQLLESHRRVKRFYREQVNIAKI</sequence>
<dbReference type="EMBL" id="GECZ01002245">
    <property type="protein sequence ID" value="JAS67524.1"/>
    <property type="molecule type" value="Transcribed_RNA"/>
</dbReference>
<feature type="non-terminal residue" evidence="1">
    <location>
        <position position="250"/>
    </location>
</feature>
<dbReference type="AlphaFoldDB" id="A0A1B6GYN0"/>
<protein>
    <recommendedName>
        <fullName evidence="2">Endonuclease/exonuclease/phosphatase domain-containing protein</fullName>
    </recommendedName>
</protein>
<feature type="non-terminal residue" evidence="1">
    <location>
        <position position="1"/>
    </location>
</feature>
<dbReference type="Gene3D" id="3.60.10.10">
    <property type="entry name" value="Endonuclease/exonuclease/phosphatase"/>
    <property type="match status" value="1"/>
</dbReference>
<evidence type="ECO:0008006" key="2">
    <source>
        <dbReference type="Google" id="ProtNLM"/>
    </source>
</evidence>
<gene>
    <name evidence="1" type="ORF">g.10207</name>
</gene>
<name>A0A1B6GYN0_9HEMI</name>
<dbReference type="PANTHER" id="PTHR33776">
    <property type="entry name" value="ENDO/EXONUCLEASE/PHOSPHATASE DOMAIN-CONTAINING PROTEIN"/>
    <property type="match status" value="1"/>
</dbReference>